<dbReference type="EMBL" id="KZ559142">
    <property type="protein sequence ID" value="PLB37563.1"/>
    <property type="molecule type" value="Genomic_DNA"/>
</dbReference>
<evidence type="ECO:0000313" key="3">
    <source>
        <dbReference type="Proteomes" id="UP000234585"/>
    </source>
</evidence>
<evidence type="ECO:0000256" key="1">
    <source>
        <dbReference type="SAM" id="MobiDB-lite"/>
    </source>
</evidence>
<dbReference type="RefSeq" id="XP_024671575.1">
    <property type="nucleotide sequence ID" value="XM_024816532.1"/>
</dbReference>
<feature type="compositionally biased region" description="Acidic residues" evidence="1">
    <location>
        <begin position="101"/>
        <end position="113"/>
    </location>
</feature>
<protein>
    <submittedName>
        <fullName evidence="2">Uncharacterized protein</fullName>
    </submittedName>
</protein>
<name>A0A2I2FAA8_ASPCN</name>
<evidence type="ECO:0000313" key="2">
    <source>
        <dbReference type="EMBL" id="PLB37563.1"/>
    </source>
</evidence>
<sequence length="128" mass="15465">MALGVNPIDFTEPIETTTYECEQVFQKAIKAWEEKYLDDPLVEDANSPDMIWLYSYHEILSRGIACLQRRRRLIEGQPASLTNKVDEEEEEKKKKKKEQEKEEEQEEEEEEEKEKEKEKEKKRWRPFL</sequence>
<organism evidence="2 3">
    <name type="scientific">Aspergillus candidus</name>
    <dbReference type="NCBI Taxonomy" id="41067"/>
    <lineage>
        <taxon>Eukaryota</taxon>
        <taxon>Fungi</taxon>
        <taxon>Dikarya</taxon>
        <taxon>Ascomycota</taxon>
        <taxon>Pezizomycotina</taxon>
        <taxon>Eurotiomycetes</taxon>
        <taxon>Eurotiomycetidae</taxon>
        <taxon>Eurotiales</taxon>
        <taxon>Aspergillaceae</taxon>
        <taxon>Aspergillus</taxon>
        <taxon>Aspergillus subgen. Circumdati</taxon>
    </lineage>
</organism>
<keyword evidence="3" id="KW-1185">Reference proteome</keyword>
<feature type="region of interest" description="Disordered" evidence="1">
    <location>
        <begin position="77"/>
        <end position="128"/>
    </location>
</feature>
<dbReference type="Proteomes" id="UP000234585">
    <property type="component" value="Unassembled WGS sequence"/>
</dbReference>
<dbReference type="GeneID" id="36523692"/>
<dbReference type="AlphaFoldDB" id="A0A2I2FAA8"/>
<reference evidence="2 3" key="1">
    <citation type="submission" date="2017-12" db="EMBL/GenBank/DDBJ databases">
        <authorList>
            <consortium name="DOE Joint Genome Institute"/>
            <person name="Haridas S."/>
            <person name="Kjaerbolling I."/>
            <person name="Vesth T.C."/>
            <person name="Frisvad J.C."/>
            <person name="Nybo J.L."/>
            <person name="Theobald S."/>
            <person name="Kuo A."/>
            <person name="Bowyer P."/>
            <person name="Matsuda Y."/>
            <person name="Mondo S."/>
            <person name="Lyhne E.K."/>
            <person name="Kogle M.E."/>
            <person name="Clum A."/>
            <person name="Lipzen A."/>
            <person name="Salamov A."/>
            <person name="Ngan C.Y."/>
            <person name="Daum C."/>
            <person name="Chiniquy J."/>
            <person name="Barry K."/>
            <person name="LaButti K."/>
            <person name="Simmons B.A."/>
            <person name="Magnuson J.K."/>
            <person name="Mortensen U.H."/>
            <person name="Larsen T.O."/>
            <person name="Grigoriev I.V."/>
            <person name="Baker S.E."/>
            <person name="Andersen M.R."/>
            <person name="Nordberg H.P."/>
            <person name="Cantor M.N."/>
            <person name="Hua S.X."/>
        </authorList>
    </citation>
    <scope>NUCLEOTIDE SEQUENCE [LARGE SCALE GENOMIC DNA]</scope>
    <source>
        <strain evidence="2 3">CBS 102.13</strain>
    </source>
</reference>
<accession>A0A2I2FAA8</accession>
<gene>
    <name evidence="2" type="ORF">BDW47DRAFT_126261</name>
</gene>
<proteinExistence type="predicted"/>